<organism evidence="2 3">
    <name type="scientific">Clostridium tepidiprofundi DSM 19306</name>
    <dbReference type="NCBI Taxonomy" id="1121338"/>
    <lineage>
        <taxon>Bacteria</taxon>
        <taxon>Bacillati</taxon>
        <taxon>Bacillota</taxon>
        <taxon>Clostridia</taxon>
        <taxon>Eubacteriales</taxon>
        <taxon>Clostridiaceae</taxon>
        <taxon>Clostridium</taxon>
    </lineage>
</organism>
<keyword evidence="1" id="KW-0472">Membrane</keyword>
<dbReference type="Proteomes" id="UP000075531">
    <property type="component" value="Unassembled WGS sequence"/>
</dbReference>
<gene>
    <name evidence="2" type="ORF">CLTEP_18180</name>
</gene>
<dbReference type="AlphaFoldDB" id="A0A151B386"/>
<dbReference type="RefSeq" id="WP_066825671.1">
    <property type="nucleotide sequence ID" value="NZ_LTBA01000021.1"/>
</dbReference>
<comment type="caution">
    <text evidence="2">The sequence shown here is derived from an EMBL/GenBank/DDBJ whole genome shotgun (WGS) entry which is preliminary data.</text>
</comment>
<keyword evidence="1" id="KW-1133">Transmembrane helix</keyword>
<dbReference type="EMBL" id="LTBA01000021">
    <property type="protein sequence ID" value="KYH34243.1"/>
    <property type="molecule type" value="Genomic_DNA"/>
</dbReference>
<keyword evidence="1" id="KW-0812">Transmembrane</keyword>
<evidence type="ECO:0000313" key="2">
    <source>
        <dbReference type="EMBL" id="KYH34243.1"/>
    </source>
</evidence>
<name>A0A151B386_9CLOT</name>
<dbReference type="OrthoDB" id="6443639at2"/>
<proteinExistence type="predicted"/>
<dbReference type="PATRIC" id="fig|1121338.3.peg.1861"/>
<evidence type="ECO:0000313" key="3">
    <source>
        <dbReference type="Proteomes" id="UP000075531"/>
    </source>
</evidence>
<protein>
    <submittedName>
        <fullName evidence="2">Uncharacterized protein</fullName>
    </submittedName>
</protein>
<accession>A0A151B386</accession>
<evidence type="ECO:0000256" key="1">
    <source>
        <dbReference type="SAM" id="Phobius"/>
    </source>
</evidence>
<sequence>MIKKLSIIITVLILVAIMCLSFFNFKNNNKVVMNPNEKLNESIKTSITKNDIIDFNKLTNFEWDRMYVITPYGNPEEFLKKNDVKWIQIDTSITMLDDINLIVFTNSGRIINYVNFKRKYGDFSISRSRAFGKNDAIFGVVKKNGWVYLIHK</sequence>
<reference evidence="2 3" key="1">
    <citation type="submission" date="2016-02" db="EMBL/GenBank/DDBJ databases">
        <title>Genome sequence of Clostridium tepidiprofundi DSM 19306.</title>
        <authorList>
            <person name="Poehlein A."/>
            <person name="Daniel R."/>
        </authorList>
    </citation>
    <scope>NUCLEOTIDE SEQUENCE [LARGE SCALE GENOMIC DNA]</scope>
    <source>
        <strain evidence="2 3">DSM 19306</strain>
    </source>
</reference>
<feature type="transmembrane region" description="Helical" evidence="1">
    <location>
        <begin position="6"/>
        <end position="25"/>
    </location>
</feature>
<keyword evidence="3" id="KW-1185">Reference proteome</keyword>